<dbReference type="OrthoDB" id="9800257at2759"/>
<dbReference type="RefSeq" id="XP_073917303.1">
    <property type="nucleotide sequence ID" value="XM_074061202.1"/>
</dbReference>
<dbReference type="Ensembl" id="ENSCCNT00000033097.1">
    <property type="protein sequence ID" value="ENSCCNP00000026074.1"/>
    <property type="gene ID" value="ENSCCNG00000025350.1"/>
</dbReference>
<reference evidence="3" key="1">
    <citation type="submission" date="2023-09" db="UniProtKB">
        <authorList>
            <consortium name="Ensembl"/>
        </authorList>
    </citation>
    <scope>IDENTIFICATION</scope>
</reference>
<dbReference type="Pfam" id="PF16297">
    <property type="entry name" value="DUF4939"/>
    <property type="match status" value="1"/>
</dbReference>
<feature type="compositionally biased region" description="Polar residues" evidence="1">
    <location>
        <begin position="301"/>
        <end position="311"/>
    </location>
</feature>
<feature type="compositionally biased region" description="Polar residues" evidence="1">
    <location>
        <begin position="241"/>
        <end position="255"/>
    </location>
</feature>
<dbReference type="CTD" id="79680"/>
<evidence type="ECO:0000313" key="5">
    <source>
        <dbReference type="RefSeq" id="XP_020016281.1"/>
    </source>
</evidence>
<proteinExistence type="predicted"/>
<feature type="compositionally biased region" description="Polar residues" evidence="1">
    <location>
        <begin position="265"/>
        <end position="279"/>
    </location>
</feature>
<dbReference type="AlphaFoldDB" id="A0A8C0XF83"/>
<name>A0A8C0XF83_CASCN</name>
<dbReference type="InterPro" id="IPR032549">
    <property type="entry name" value="DUF4939"/>
</dbReference>
<keyword evidence="4" id="KW-1185">Reference proteome</keyword>
<dbReference type="KEGG" id="ccan:109684349"/>
<reference evidence="5" key="2">
    <citation type="submission" date="2025-04" db="UniProtKB">
        <authorList>
            <consortium name="RefSeq"/>
        </authorList>
    </citation>
    <scope>IDENTIFICATION</scope>
    <source>
        <tissue evidence="5">Leukocyte</tissue>
    </source>
</reference>
<feature type="region of interest" description="Disordered" evidence="1">
    <location>
        <begin position="65"/>
        <end position="87"/>
    </location>
</feature>
<feature type="region of interest" description="Disordered" evidence="1">
    <location>
        <begin position="1"/>
        <end position="20"/>
    </location>
</feature>
<gene>
    <name evidence="3" type="primary">Rtl10</name>
    <name evidence="5" type="synonym">CUNH22orf29</name>
</gene>
<evidence type="ECO:0000313" key="3">
    <source>
        <dbReference type="Ensembl" id="ENSCCNP00000026074.1"/>
    </source>
</evidence>
<dbReference type="RefSeq" id="XP_020016281.1">
    <property type="nucleotide sequence ID" value="XM_020160692.1"/>
</dbReference>
<sequence>MPRGRRRQQGPRNPIRAAPNYANVHPWQQLDRASPGVAYTPLVDPWIERPCCGDPVCVRMTMEQNGTASDSAGGKPTERSPPAGRMPGPWPLRMDFHWVPGSDPGTFDGSPWLLDRFLAQLGDYMSFRFEHYQDNLSRVCEILGRLTGRARAWAAPYLNGDVPLPDDYELFCQDLEEVIQDPNNFAEYHAAVPCPLPPASSQPPVAPQLPVVRQYLARFSETLALNMSTPPRPVLAASATPAWSSPDSAPTNAVPEQQLAKETTPMPQESPTQACSADSTDAGPVGPAASQPKDVTPKPAPTSSEISNLPAQQLGLAFLGNSQPRKTEMVSETGDQEVPLGTPQGVGDVPENPQESPVPHPTSLGSEHDPDSSVVPLVK</sequence>
<dbReference type="Proteomes" id="UP001732720">
    <property type="component" value="Chromosome 18"/>
</dbReference>
<feature type="region of interest" description="Disordered" evidence="1">
    <location>
        <begin position="235"/>
        <end position="379"/>
    </location>
</feature>
<accession>A0A8C0XF83</accession>
<feature type="domain" description="DUF4939" evidence="2">
    <location>
        <begin position="102"/>
        <end position="178"/>
    </location>
</feature>
<dbReference type="RefSeq" id="XP_073917302.1">
    <property type="nucleotide sequence ID" value="XM_074061201.1"/>
</dbReference>
<dbReference type="GeneID" id="109684349"/>
<evidence type="ECO:0000313" key="4">
    <source>
        <dbReference type="Proteomes" id="UP001732720"/>
    </source>
</evidence>
<organism evidence="3">
    <name type="scientific">Castor canadensis</name>
    <name type="common">American beaver</name>
    <dbReference type="NCBI Taxonomy" id="51338"/>
    <lineage>
        <taxon>Eukaryota</taxon>
        <taxon>Metazoa</taxon>
        <taxon>Chordata</taxon>
        <taxon>Craniata</taxon>
        <taxon>Vertebrata</taxon>
        <taxon>Euteleostomi</taxon>
        <taxon>Mammalia</taxon>
        <taxon>Eutheria</taxon>
        <taxon>Euarchontoglires</taxon>
        <taxon>Glires</taxon>
        <taxon>Rodentia</taxon>
        <taxon>Castorimorpha</taxon>
        <taxon>Castoridae</taxon>
        <taxon>Castor</taxon>
    </lineage>
</organism>
<evidence type="ECO:0000259" key="2">
    <source>
        <dbReference type="Pfam" id="PF16297"/>
    </source>
</evidence>
<protein>
    <submittedName>
        <fullName evidence="5">Protein Bop</fullName>
    </submittedName>
</protein>
<evidence type="ECO:0000256" key="1">
    <source>
        <dbReference type="SAM" id="MobiDB-lite"/>
    </source>
</evidence>